<sequence length="58" mass="6438">MIKKKNSPNKMCLPMPGSIIDVCYRSVNANSPSPAVRCCCTTHQFRPATLLIPFFCCC</sequence>
<keyword evidence="2" id="KW-1185">Reference proteome</keyword>
<proteinExistence type="predicted"/>
<dbReference type="Proteomes" id="UP000215914">
    <property type="component" value="Unassembled WGS sequence"/>
</dbReference>
<dbReference type="AlphaFoldDB" id="A0A9K3E6G1"/>
<gene>
    <name evidence="1" type="ORF">HanXRQr2_Chr15g0722121</name>
</gene>
<reference evidence="1" key="2">
    <citation type="submission" date="2020-06" db="EMBL/GenBank/DDBJ databases">
        <title>Helianthus annuus Genome sequencing and assembly Release 2.</title>
        <authorList>
            <person name="Gouzy J."/>
            <person name="Langlade N."/>
            <person name="Munos S."/>
        </authorList>
    </citation>
    <scope>NUCLEOTIDE SEQUENCE</scope>
    <source>
        <tissue evidence="1">Leaves</tissue>
    </source>
</reference>
<evidence type="ECO:0000313" key="1">
    <source>
        <dbReference type="EMBL" id="KAF5767003.1"/>
    </source>
</evidence>
<accession>A0A9K3E6G1</accession>
<organism evidence="1 2">
    <name type="scientific">Helianthus annuus</name>
    <name type="common">Common sunflower</name>
    <dbReference type="NCBI Taxonomy" id="4232"/>
    <lineage>
        <taxon>Eukaryota</taxon>
        <taxon>Viridiplantae</taxon>
        <taxon>Streptophyta</taxon>
        <taxon>Embryophyta</taxon>
        <taxon>Tracheophyta</taxon>
        <taxon>Spermatophyta</taxon>
        <taxon>Magnoliopsida</taxon>
        <taxon>eudicotyledons</taxon>
        <taxon>Gunneridae</taxon>
        <taxon>Pentapetalae</taxon>
        <taxon>asterids</taxon>
        <taxon>campanulids</taxon>
        <taxon>Asterales</taxon>
        <taxon>Asteraceae</taxon>
        <taxon>Asteroideae</taxon>
        <taxon>Heliantheae alliance</taxon>
        <taxon>Heliantheae</taxon>
        <taxon>Helianthus</taxon>
    </lineage>
</organism>
<evidence type="ECO:0000313" key="2">
    <source>
        <dbReference type="Proteomes" id="UP000215914"/>
    </source>
</evidence>
<name>A0A9K3E6G1_HELAN</name>
<dbReference type="EMBL" id="MNCJ02000330">
    <property type="protein sequence ID" value="KAF5767003.1"/>
    <property type="molecule type" value="Genomic_DNA"/>
</dbReference>
<protein>
    <submittedName>
        <fullName evidence="1">Uncharacterized protein</fullName>
    </submittedName>
</protein>
<reference evidence="1" key="1">
    <citation type="journal article" date="2017" name="Nature">
        <title>The sunflower genome provides insights into oil metabolism, flowering and Asterid evolution.</title>
        <authorList>
            <person name="Badouin H."/>
            <person name="Gouzy J."/>
            <person name="Grassa C.J."/>
            <person name="Murat F."/>
            <person name="Staton S.E."/>
            <person name="Cottret L."/>
            <person name="Lelandais-Briere C."/>
            <person name="Owens G.L."/>
            <person name="Carrere S."/>
            <person name="Mayjonade B."/>
            <person name="Legrand L."/>
            <person name="Gill N."/>
            <person name="Kane N.C."/>
            <person name="Bowers J.E."/>
            <person name="Hubner S."/>
            <person name="Bellec A."/>
            <person name="Berard A."/>
            <person name="Berges H."/>
            <person name="Blanchet N."/>
            <person name="Boniface M.C."/>
            <person name="Brunel D."/>
            <person name="Catrice O."/>
            <person name="Chaidir N."/>
            <person name="Claudel C."/>
            <person name="Donnadieu C."/>
            <person name="Faraut T."/>
            <person name="Fievet G."/>
            <person name="Helmstetter N."/>
            <person name="King M."/>
            <person name="Knapp S.J."/>
            <person name="Lai Z."/>
            <person name="Le Paslier M.C."/>
            <person name="Lippi Y."/>
            <person name="Lorenzon L."/>
            <person name="Mandel J.R."/>
            <person name="Marage G."/>
            <person name="Marchand G."/>
            <person name="Marquand E."/>
            <person name="Bret-Mestries E."/>
            <person name="Morien E."/>
            <person name="Nambeesan S."/>
            <person name="Nguyen T."/>
            <person name="Pegot-Espagnet P."/>
            <person name="Pouilly N."/>
            <person name="Raftis F."/>
            <person name="Sallet E."/>
            <person name="Schiex T."/>
            <person name="Thomas J."/>
            <person name="Vandecasteele C."/>
            <person name="Vares D."/>
            <person name="Vear F."/>
            <person name="Vautrin S."/>
            <person name="Crespi M."/>
            <person name="Mangin B."/>
            <person name="Burke J.M."/>
            <person name="Salse J."/>
            <person name="Munos S."/>
            <person name="Vincourt P."/>
            <person name="Rieseberg L.H."/>
            <person name="Langlade N.B."/>
        </authorList>
    </citation>
    <scope>NUCLEOTIDE SEQUENCE</scope>
    <source>
        <tissue evidence="1">Leaves</tissue>
    </source>
</reference>
<dbReference type="Gramene" id="mRNA:HanXRQr2_Chr15g0722121">
    <property type="protein sequence ID" value="mRNA:HanXRQr2_Chr15g0722121"/>
    <property type="gene ID" value="HanXRQr2_Chr15g0722121"/>
</dbReference>
<comment type="caution">
    <text evidence="1">The sequence shown here is derived from an EMBL/GenBank/DDBJ whole genome shotgun (WGS) entry which is preliminary data.</text>
</comment>